<keyword evidence="6 7" id="KW-0131">Cell cycle</keyword>
<keyword evidence="7" id="KW-0997">Cell inner membrane</keyword>
<proteinExistence type="inferred from homology"/>
<dbReference type="Pfam" id="PF04977">
    <property type="entry name" value="DivIC"/>
    <property type="match status" value="1"/>
</dbReference>
<comment type="subcellular location">
    <subcellularLocation>
        <location evidence="7">Cell inner membrane</location>
        <topology evidence="7">Single-pass type II membrane protein</topology>
    </subcellularLocation>
    <text evidence="7">Localizes to the division septum.</text>
</comment>
<comment type="similarity">
    <text evidence="7">Belongs to the FtsB family.</text>
</comment>
<evidence type="ECO:0000256" key="1">
    <source>
        <dbReference type="ARBA" id="ARBA00022475"/>
    </source>
</evidence>
<keyword evidence="1 7" id="KW-1003">Cell membrane</keyword>
<keyword evidence="4 7" id="KW-1133">Transmembrane helix</keyword>
<evidence type="ECO:0000256" key="4">
    <source>
        <dbReference type="ARBA" id="ARBA00022989"/>
    </source>
</evidence>
<dbReference type="Proteomes" id="UP000596252">
    <property type="component" value="Chromosome"/>
</dbReference>
<organism evidence="8 9">
    <name type="scientific">Shewanella litorisediminis</name>
    <dbReference type="NCBI Taxonomy" id="1173586"/>
    <lineage>
        <taxon>Bacteria</taxon>
        <taxon>Pseudomonadati</taxon>
        <taxon>Pseudomonadota</taxon>
        <taxon>Gammaproteobacteria</taxon>
        <taxon>Alteromonadales</taxon>
        <taxon>Shewanellaceae</taxon>
        <taxon>Shewanella</taxon>
    </lineage>
</organism>
<protein>
    <recommendedName>
        <fullName evidence="7">Cell division protein FtsB</fullName>
    </recommendedName>
</protein>
<dbReference type="GO" id="GO:0051301">
    <property type="term" value="P:cell division"/>
    <property type="evidence" value="ECO:0007669"/>
    <property type="project" value="UniProtKB-KW"/>
</dbReference>
<sequence>MKPFVLVLFALLALLQYRLWFGENSLTEYFTLKDRISHQQLGNAGLLERNEVLKEEIQDLKSGTEALEERARNELGLIEQGETFFRVVGNDSRGTRSEEQSQDSQ</sequence>
<keyword evidence="2 7" id="KW-0132">Cell division</keyword>
<evidence type="ECO:0000313" key="9">
    <source>
        <dbReference type="Proteomes" id="UP000596252"/>
    </source>
</evidence>
<accession>A0ABX7G6G2</accession>
<feature type="topological domain" description="Periplasmic" evidence="7">
    <location>
        <begin position="22"/>
        <end position="105"/>
    </location>
</feature>
<dbReference type="RefSeq" id="WP_203326366.1">
    <property type="nucleotide sequence ID" value="NZ_CP069213.1"/>
</dbReference>
<keyword evidence="7" id="KW-0175">Coiled coil</keyword>
<reference evidence="8 9" key="1">
    <citation type="journal article" date="2012" name="Antonie Van Leeuwenhoek">
        <title>Shewanella litorisediminis sp. nov., a gammaproteobacterium isolated from a tidal flat sediment.</title>
        <authorList>
            <person name="Lee M.H."/>
            <person name="Yoon J.H."/>
        </authorList>
    </citation>
    <scope>NUCLEOTIDE SEQUENCE [LARGE SCALE GENOMIC DNA]</scope>
    <source>
        <strain evidence="8 9">SMK1-12</strain>
    </source>
</reference>
<dbReference type="NCBIfam" id="NF002058">
    <property type="entry name" value="PRK00888.1"/>
    <property type="match status" value="1"/>
</dbReference>
<comment type="subunit">
    <text evidence="7">Part of a complex composed of FtsB, FtsL and FtsQ.</text>
</comment>
<feature type="coiled-coil region" evidence="7">
    <location>
        <begin position="43"/>
        <end position="70"/>
    </location>
</feature>
<keyword evidence="3 7" id="KW-0812">Transmembrane</keyword>
<keyword evidence="5 7" id="KW-0472">Membrane</keyword>
<dbReference type="EMBL" id="CP069213">
    <property type="protein sequence ID" value="QRH02780.1"/>
    <property type="molecule type" value="Genomic_DNA"/>
</dbReference>
<keyword evidence="9" id="KW-1185">Reference proteome</keyword>
<evidence type="ECO:0000256" key="7">
    <source>
        <dbReference type="HAMAP-Rule" id="MF_00599"/>
    </source>
</evidence>
<name>A0ABX7G6G2_9GAMM</name>
<evidence type="ECO:0000256" key="5">
    <source>
        <dbReference type="ARBA" id="ARBA00023136"/>
    </source>
</evidence>
<dbReference type="PANTHER" id="PTHR37485:SF1">
    <property type="entry name" value="CELL DIVISION PROTEIN FTSB"/>
    <property type="match status" value="1"/>
</dbReference>
<dbReference type="InterPro" id="IPR007060">
    <property type="entry name" value="FtsL/DivIC"/>
</dbReference>
<dbReference type="InterPro" id="IPR023081">
    <property type="entry name" value="Cell_div_FtsB"/>
</dbReference>
<dbReference type="PANTHER" id="PTHR37485">
    <property type="entry name" value="CELL DIVISION PROTEIN FTSB"/>
    <property type="match status" value="1"/>
</dbReference>
<evidence type="ECO:0000313" key="8">
    <source>
        <dbReference type="EMBL" id="QRH02780.1"/>
    </source>
</evidence>
<evidence type="ECO:0000256" key="6">
    <source>
        <dbReference type="ARBA" id="ARBA00023306"/>
    </source>
</evidence>
<comment type="function">
    <text evidence="7">Essential cell division protein. May link together the upstream cell division proteins, which are predominantly cytoplasmic, with the downstream cell division proteins, which are predominantly periplasmic.</text>
</comment>
<dbReference type="HAMAP" id="MF_00599">
    <property type="entry name" value="FtsB"/>
    <property type="match status" value="1"/>
</dbReference>
<evidence type="ECO:0000256" key="3">
    <source>
        <dbReference type="ARBA" id="ARBA00022692"/>
    </source>
</evidence>
<feature type="topological domain" description="Cytoplasmic" evidence="7">
    <location>
        <begin position="1"/>
        <end position="3"/>
    </location>
</feature>
<evidence type="ECO:0000256" key="2">
    <source>
        <dbReference type="ARBA" id="ARBA00022618"/>
    </source>
</evidence>
<gene>
    <name evidence="7 8" type="primary">ftsB</name>
    <name evidence="8" type="ORF">JQC75_04995</name>
</gene>